<proteinExistence type="predicted"/>
<evidence type="ECO:0000313" key="2">
    <source>
        <dbReference type="Proteomes" id="UP000324800"/>
    </source>
</evidence>
<dbReference type="OrthoDB" id="2306477at2759"/>
<feature type="non-terminal residue" evidence="1">
    <location>
        <position position="1"/>
    </location>
</feature>
<organism evidence="1 2">
    <name type="scientific">Streblomastix strix</name>
    <dbReference type="NCBI Taxonomy" id="222440"/>
    <lineage>
        <taxon>Eukaryota</taxon>
        <taxon>Metamonada</taxon>
        <taxon>Preaxostyla</taxon>
        <taxon>Oxymonadida</taxon>
        <taxon>Streblomastigidae</taxon>
        <taxon>Streblomastix</taxon>
    </lineage>
</organism>
<reference evidence="1 2" key="1">
    <citation type="submission" date="2019-03" db="EMBL/GenBank/DDBJ databases">
        <title>Single cell metagenomics reveals metabolic interactions within the superorganism composed of flagellate Streblomastix strix and complex community of Bacteroidetes bacteria on its surface.</title>
        <authorList>
            <person name="Treitli S.C."/>
            <person name="Kolisko M."/>
            <person name="Husnik F."/>
            <person name="Keeling P."/>
            <person name="Hampl V."/>
        </authorList>
    </citation>
    <scope>NUCLEOTIDE SEQUENCE [LARGE SCALE GENOMIC DNA]</scope>
    <source>
        <strain evidence="1">ST1C</strain>
    </source>
</reference>
<name>A0A5J4T6G0_9EUKA</name>
<protein>
    <submittedName>
        <fullName evidence="1">Uncharacterized protein</fullName>
    </submittedName>
</protein>
<evidence type="ECO:0000313" key="1">
    <source>
        <dbReference type="EMBL" id="KAA6353572.1"/>
    </source>
</evidence>
<accession>A0A5J4T6G0</accession>
<comment type="caution">
    <text evidence="1">The sequence shown here is derived from an EMBL/GenBank/DDBJ whole genome shotgun (WGS) entry which is preliminary data.</text>
</comment>
<dbReference type="AlphaFoldDB" id="A0A5J4T6G0"/>
<dbReference type="EMBL" id="SNRW01037860">
    <property type="protein sequence ID" value="KAA6353572.1"/>
    <property type="molecule type" value="Genomic_DNA"/>
</dbReference>
<sequence>FSLSEDSIICAPLIPSLEDVELKSNIFTHTNENHNFSTILFDPVIKKGIVRFEVLSISNLTKVGIADESVRYNRKEAPDARGCDKVVEYDWCIGMFHSGGNWIKGNDKYYNGDRIAMEVFGHEFHATYLDILRKRCGAKELCSKRSRCSKILCSFYA</sequence>
<dbReference type="Proteomes" id="UP000324800">
    <property type="component" value="Unassembled WGS sequence"/>
</dbReference>
<gene>
    <name evidence="1" type="ORF">EZS28_050901</name>
</gene>